<feature type="domain" description="ADYC" evidence="2">
    <location>
        <begin position="45"/>
        <end position="215"/>
    </location>
</feature>
<feature type="chain" id="PRO_5046476916" evidence="1">
    <location>
        <begin position="18"/>
        <end position="262"/>
    </location>
</feature>
<proteinExistence type="predicted"/>
<feature type="signal peptide" evidence="1">
    <location>
        <begin position="1"/>
        <end position="17"/>
    </location>
</feature>
<accession>A0ABV7BX89</accession>
<evidence type="ECO:0000259" key="2">
    <source>
        <dbReference type="Pfam" id="PF20032"/>
    </source>
</evidence>
<keyword evidence="4" id="KW-1185">Reference proteome</keyword>
<organism evidence="3 4">
    <name type="scientific">Falsiroseomonas tokyonensis</name>
    <dbReference type="NCBI Taxonomy" id="430521"/>
    <lineage>
        <taxon>Bacteria</taxon>
        <taxon>Pseudomonadati</taxon>
        <taxon>Pseudomonadota</taxon>
        <taxon>Alphaproteobacteria</taxon>
        <taxon>Acetobacterales</taxon>
        <taxon>Roseomonadaceae</taxon>
        <taxon>Falsiroseomonas</taxon>
    </lineage>
</organism>
<dbReference type="Proteomes" id="UP001595420">
    <property type="component" value="Unassembled WGS sequence"/>
</dbReference>
<evidence type="ECO:0000313" key="4">
    <source>
        <dbReference type="Proteomes" id="UP001595420"/>
    </source>
</evidence>
<gene>
    <name evidence="3" type="ORF">ACFOD3_18790</name>
</gene>
<evidence type="ECO:0000256" key="1">
    <source>
        <dbReference type="SAM" id="SignalP"/>
    </source>
</evidence>
<keyword evidence="1" id="KW-0732">Signal</keyword>
<dbReference type="EMBL" id="JBHRSB010000005">
    <property type="protein sequence ID" value="MFC3001958.1"/>
    <property type="molecule type" value="Genomic_DNA"/>
</dbReference>
<comment type="caution">
    <text evidence="3">The sequence shown here is derived from an EMBL/GenBank/DDBJ whole genome shotgun (WGS) entry which is preliminary data.</text>
</comment>
<dbReference type="RefSeq" id="WP_216838019.1">
    <property type="nucleotide sequence ID" value="NZ_JAFNJS010000005.1"/>
</dbReference>
<protein>
    <submittedName>
        <fullName evidence="3">ADYC domain-containing protein</fullName>
    </submittedName>
</protein>
<name>A0ABV7BX89_9PROT</name>
<evidence type="ECO:0000313" key="3">
    <source>
        <dbReference type="EMBL" id="MFC3001958.1"/>
    </source>
</evidence>
<dbReference type="InterPro" id="IPR045426">
    <property type="entry name" value="ADYC"/>
</dbReference>
<dbReference type="Pfam" id="PF20032">
    <property type="entry name" value="ADYC"/>
    <property type="match status" value="1"/>
</dbReference>
<sequence>MRRLLLLMLLLAGSAAAQQPPRLIGLRAEGGDFRADLSDRTALRGADLVGAVLQFDGLELRLDAARRDEAVPMAGGGTAGDVWLFQASARSAAAAEWQAFCDADPQGERLLMPYSGPDAALRLTCSSGAIGKCIRFGYRPWASLPDGRSLAPFHAACVHMMRGAYGDAEHAWTRDGMRIDLYDRVGIQSPTNEEDQDFEAGWTPQGAVCVAHMRVPEHGDLASLLAAAPRLAGRTSPEACTEARAEAEGALLFNRSRRAGPD</sequence>
<reference evidence="4" key="1">
    <citation type="journal article" date="2019" name="Int. J. Syst. Evol. Microbiol.">
        <title>The Global Catalogue of Microorganisms (GCM) 10K type strain sequencing project: providing services to taxonomists for standard genome sequencing and annotation.</title>
        <authorList>
            <consortium name="The Broad Institute Genomics Platform"/>
            <consortium name="The Broad Institute Genome Sequencing Center for Infectious Disease"/>
            <person name="Wu L."/>
            <person name="Ma J."/>
        </authorList>
    </citation>
    <scope>NUCLEOTIDE SEQUENCE [LARGE SCALE GENOMIC DNA]</scope>
    <source>
        <strain evidence="4">CGMCC 1.16855</strain>
    </source>
</reference>